<sequence length="723" mass="75519">MKVPSFTHSFAFLALSLITFQLPFVASIDSNAAARLQPRLDDGAPAQALAAKRRRKCSHSRICDLASATGSVYGYPGNNASTLAYQLPYSRTASTLPSQGNPNIPSQQPAGQGPTSGSPSTGNGAPGGLENGSSGSPVAGSGNAGGSPGICPLQSTVTITTQYTVTVTQAAAVATTAGPAGLLQKGSTVNGSTGPGCLAQNGSGNGSNGSANPLGNGVSASGSTGPKRTKCSKANASGTPVASASAVLGGLYGNGTLQGSKYPTAANASSPLGSGTSSNPTVSLPRSNTIVETNDTTDANLQGEFWAGGTIGTLMRMEAIPGRVFYDYDGVTVKDPIKTLADSGFNAIRVETSRDMSLGPTVFTNNASTRGEELLFQLDFGGIDIAVKTAQRAAALGMRIQLTINQGFTIPKDLESLDYDGMVGAVQEEAIRQLQPFLDAKIVPDIILFENEGSDGFLFTEESTGHVRGTNDGKASAAKVDLEMCGKIPTGNMASYPQYAGYLKAEVIACNEAITASGFSTATTRYGLHSHVQYVQWKEACVHGPNPLSQTELKDSSGATCSNSVIPRSILSPNASEMLTIMGFSSYPDPMTPSDIDSEPSMADTLTRLTKTLTQLQGYAEAYGTYTDGPWAGQYKLQGLGVEYATSFTYQQIPQEQSLTELMWKTVKPFSAFMGMLWYEPWYCYSDWEGGRGTLCHTLDGNSEAPTNTMKTFGAAAISPWKK</sequence>
<name>A0A8H6CI09_9LECA</name>
<dbReference type="SUPFAM" id="SSF51445">
    <property type="entry name" value="(Trans)glycosidases"/>
    <property type="match status" value="1"/>
</dbReference>
<evidence type="ECO:0000313" key="4">
    <source>
        <dbReference type="Proteomes" id="UP000593566"/>
    </source>
</evidence>
<dbReference type="Gene3D" id="3.20.20.80">
    <property type="entry name" value="Glycosidases"/>
    <property type="match status" value="1"/>
</dbReference>
<accession>A0A8H6CI09</accession>
<evidence type="ECO:0000256" key="1">
    <source>
        <dbReference type="SAM" id="MobiDB-lite"/>
    </source>
</evidence>
<feature type="compositionally biased region" description="Low complexity" evidence="1">
    <location>
        <begin position="208"/>
        <end position="217"/>
    </location>
</feature>
<dbReference type="InterPro" id="IPR017853">
    <property type="entry name" value="GH"/>
</dbReference>
<feature type="compositionally biased region" description="Low complexity" evidence="1">
    <location>
        <begin position="105"/>
        <end position="123"/>
    </location>
</feature>
<feature type="signal peptide" evidence="2">
    <location>
        <begin position="1"/>
        <end position="27"/>
    </location>
</feature>
<evidence type="ECO:0000256" key="2">
    <source>
        <dbReference type="SAM" id="SignalP"/>
    </source>
</evidence>
<dbReference type="AlphaFoldDB" id="A0A8H6CI09"/>
<feature type="compositionally biased region" description="Polar residues" evidence="1">
    <location>
        <begin position="94"/>
        <end position="104"/>
    </location>
</feature>
<feature type="region of interest" description="Disordered" evidence="1">
    <location>
        <begin position="94"/>
        <end position="145"/>
    </location>
</feature>
<feature type="region of interest" description="Disordered" evidence="1">
    <location>
        <begin position="267"/>
        <end position="287"/>
    </location>
</feature>
<dbReference type="EMBL" id="JACCJB010000010">
    <property type="protein sequence ID" value="KAF6223561.1"/>
    <property type="molecule type" value="Genomic_DNA"/>
</dbReference>
<keyword evidence="2" id="KW-0732">Signal</keyword>
<proteinExistence type="predicted"/>
<dbReference type="Proteomes" id="UP000593566">
    <property type="component" value="Unassembled WGS sequence"/>
</dbReference>
<evidence type="ECO:0000313" key="3">
    <source>
        <dbReference type="EMBL" id="KAF6223561.1"/>
    </source>
</evidence>
<keyword evidence="4" id="KW-1185">Reference proteome</keyword>
<protein>
    <submittedName>
        <fullName evidence="3">Uncharacterized protein</fullName>
    </submittedName>
</protein>
<dbReference type="GeneID" id="59328823"/>
<gene>
    <name evidence="3" type="ORF">HO133_000404</name>
</gene>
<dbReference type="RefSeq" id="XP_037152778.1">
    <property type="nucleotide sequence ID" value="XM_037291343.1"/>
</dbReference>
<reference evidence="3 4" key="1">
    <citation type="journal article" date="2020" name="Genomics">
        <title>Complete, high-quality genomes from long-read metagenomic sequencing of two wolf lichen thalli reveals enigmatic genome architecture.</title>
        <authorList>
            <person name="McKenzie S.K."/>
            <person name="Walston R.F."/>
            <person name="Allen J.L."/>
        </authorList>
    </citation>
    <scope>NUCLEOTIDE SEQUENCE [LARGE SCALE GENOMIC DNA]</scope>
    <source>
        <strain evidence="3">WasteWater1</strain>
    </source>
</reference>
<feature type="compositionally biased region" description="Polar residues" evidence="1">
    <location>
        <begin position="218"/>
        <end position="237"/>
    </location>
</feature>
<feature type="region of interest" description="Disordered" evidence="1">
    <location>
        <begin position="194"/>
        <end position="237"/>
    </location>
</feature>
<organism evidence="3 4">
    <name type="scientific">Letharia lupina</name>
    <dbReference type="NCBI Taxonomy" id="560253"/>
    <lineage>
        <taxon>Eukaryota</taxon>
        <taxon>Fungi</taxon>
        <taxon>Dikarya</taxon>
        <taxon>Ascomycota</taxon>
        <taxon>Pezizomycotina</taxon>
        <taxon>Lecanoromycetes</taxon>
        <taxon>OSLEUM clade</taxon>
        <taxon>Lecanoromycetidae</taxon>
        <taxon>Lecanorales</taxon>
        <taxon>Lecanorineae</taxon>
        <taxon>Parmeliaceae</taxon>
        <taxon>Letharia</taxon>
    </lineage>
</organism>
<feature type="chain" id="PRO_5034135958" evidence="2">
    <location>
        <begin position="28"/>
        <end position="723"/>
    </location>
</feature>
<comment type="caution">
    <text evidence="3">The sequence shown here is derived from an EMBL/GenBank/DDBJ whole genome shotgun (WGS) entry which is preliminary data.</text>
</comment>